<keyword evidence="4" id="KW-1185">Reference proteome</keyword>
<dbReference type="Gene3D" id="3.40.1350.10">
    <property type="match status" value="1"/>
</dbReference>
<accession>A0A3Q9JM34</accession>
<organism evidence="3 4">
    <name type="scientific">Entomomonas moraniae</name>
    <dbReference type="NCBI Taxonomy" id="2213226"/>
    <lineage>
        <taxon>Bacteria</taxon>
        <taxon>Pseudomonadati</taxon>
        <taxon>Pseudomonadota</taxon>
        <taxon>Gammaproteobacteria</taxon>
        <taxon>Pseudomonadales</taxon>
        <taxon>Pseudomonadaceae</taxon>
        <taxon>Entomomonas</taxon>
    </lineage>
</organism>
<dbReference type="EMBL" id="CP029822">
    <property type="protein sequence ID" value="AZS51524.1"/>
    <property type="molecule type" value="Genomic_DNA"/>
</dbReference>
<name>A0A3Q9JM34_9GAMM</name>
<reference evidence="4" key="1">
    <citation type="submission" date="2018-06" db="EMBL/GenBank/DDBJ databases">
        <title>Complete genome of Pseudomonas insecticola strain QZS01.</title>
        <authorList>
            <person name="Wang J."/>
            <person name="Su Q."/>
        </authorList>
    </citation>
    <scope>NUCLEOTIDE SEQUENCE [LARGE SCALE GENOMIC DNA]</scope>
    <source>
        <strain evidence="4">QZS01</strain>
    </source>
</reference>
<dbReference type="InterPro" id="IPR011856">
    <property type="entry name" value="tRNA_endonuc-like_dom_sf"/>
</dbReference>
<dbReference type="Proteomes" id="UP000273143">
    <property type="component" value="Chromosome"/>
</dbReference>
<evidence type="ECO:0000313" key="4">
    <source>
        <dbReference type="Proteomes" id="UP000273143"/>
    </source>
</evidence>
<feature type="compositionally biased region" description="Polar residues" evidence="1">
    <location>
        <begin position="8"/>
        <end position="26"/>
    </location>
</feature>
<protein>
    <recommendedName>
        <fullName evidence="2">TnsA endonuclease N-terminal domain-containing protein</fullName>
    </recommendedName>
</protein>
<dbReference type="AlphaFoldDB" id="A0A3Q9JM34"/>
<sequence length="252" mass="29411">MSLKNAAEPNSTAQRINSSLKNTSSTRVREPITRSRGKVRGQFPSTKMGRMIAWESQLERRACYLFEFCKAVEAFREQPIRLYIPFNEVIKRYTPDFELILQTGEIWYVEIKPANKLLDLSLLAFCQAASKELANKGYAFVIITDQELNHPIRERNLVRLRRYQDIPLSKALIMQAIYWLSQKIDCNLTELIRYTGSYQQAYSLLAQGYLSFNLEQPLTDHTPIYIKENTHENSLFTGRTSPDFRPRTLHHR</sequence>
<evidence type="ECO:0000256" key="1">
    <source>
        <dbReference type="SAM" id="MobiDB-lite"/>
    </source>
</evidence>
<gene>
    <name evidence="3" type="ORF">DM558_12425</name>
</gene>
<evidence type="ECO:0000259" key="2">
    <source>
        <dbReference type="Pfam" id="PF08722"/>
    </source>
</evidence>
<dbReference type="InterPro" id="IPR014833">
    <property type="entry name" value="TnsA_N"/>
</dbReference>
<dbReference type="Pfam" id="PF08722">
    <property type="entry name" value="Tn7_TnsA-like_N"/>
    <property type="match status" value="1"/>
</dbReference>
<feature type="domain" description="TnsA endonuclease N-terminal" evidence="2">
    <location>
        <begin position="70"/>
        <end position="145"/>
    </location>
</feature>
<dbReference type="RefSeq" id="WP_127164274.1">
    <property type="nucleotide sequence ID" value="NZ_CP029822.1"/>
</dbReference>
<dbReference type="GO" id="GO:0003676">
    <property type="term" value="F:nucleic acid binding"/>
    <property type="evidence" value="ECO:0007669"/>
    <property type="project" value="InterPro"/>
</dbReference>
<feature type="region of interest" description="Disordered" evidence="1">
    <location>
        <begin position="1"/>
        <end position="42"/>
    </location>
</feature>
<dbReference type="KEGG" id="emo:DM558_12425"/>
<evidence type="ECO:0000313" key="3">
    <source>
        <dbReference type="EMBL" id="AZS51524.1"/>
    </source>
</evidence>
<proteinExistence type="predicted"/>